<organism evidence="1 2">
    <name type="scientific">Heterostelium pallidum (strain ATCC 26659 / Pp 5 / PN500)</name>
    <name type="common">Cellular slime mold</name>
    <name type="synonym">Polysphondylium pallidum</name>
    <dbReference type="NCBI Taxonomy" id="670386"/>
    <lineage>
        <taxon>Eukaryota</taxon>
        <taxon>Amoebozoa</taxon>
        <taxon>Evosea</taxon>
        <taxon>Eumycetozoa</taxon>
        <taxon>Dictyostelia</taxon>
        <taxon>Acytosteliales</taxon>
        <taxon>Acytosteliaceae</taxon>
        <taxon>Heterostelium</taxon>
    </lineage>
</organism>
<dbReference type="GeneID" id="31363814"/>
<accession>D3BHW6</accession>
<dbReference type="InParanoid" id="D3BHW6"/>
<dbReference type="RefSeq" id="XP_020430990.1">
    <property type="nucleotide sequence ID" value="XM_020579151.1"/>
</dbReference>
<reference evidence="1 2" key="1">
    <citation type="journal article" date="2011" name="Genome Res.">
        <title>Phylogeny-wide analysis of social amoeba genomes highlights ancient origins for complex intercellular communication.</title>
        <authorList>
            <person name="Heidel A.J."/>
            <person name="Lawal H.M."/>
            <person name="Felder M."/>
            <person name="Schilde C."/>
            <person name="Helps N.R."/>
            <person name="Tunggal B."/>
            <person name="Rivero F."/>
            <person name="John U."/>
            <person name="Schleicher M."/>
            <person name="Eichinger L."/>
            <person name="Platzer M."/>
            <person name="Noegel A.A."/>
            <person name="Schaap P."/>
            <person name="Gloeckner G."/>
        </authorList>
    </citation>
    <scope>NUCLEOTIDE SEQUENCE [LARGE SCALE GENOMIC DNA]</scope>
    <source>
        <strain evidence="2">ATCC 26659 / Pp 5 / PN500</strain>
    </source>
</reference>
<protein>
    <submittedName>
        <fullName evidence="1">Uncharacterized protein</fullName>
    </submittedName>
</protein>
<evidence type="ECO:0000313" key="2">
    <source>
        <dbReference type="Proteomes" id="UP000001396"/>
    </source>
</evidence>
<comment type="caution">
    <text evidence="1">The sequence shown here is derived from an EMBL/GenBank/DDBJ whole genome shotgun (WGS) entry which is preliminary data.</text>
</comment>
<evidence type="ECO:0000313" key="1">
    <source>
        <dbReference type="EMBL" id="EFA78866.1"/>
    </source>
</evidence>
<dbReference type="EMBL" id="ADBJ01000037">
    <property type="protein sequence ID" value="EFA78866.1"/>
    <property type="molecule type" value="Genomic_DNA"/>
</dbReference>
<dbReference type="Proteomes" id="UP000001396">
    <property type="component" value="Unassembled WGS sequence"/>
</dbReference>
<gene>
    <name evidence="1" type="ORF">PPL_08334</name>
</gene>
<dbReference type="AlphaFoldDB" id="D3BHW6"/>
<proteinExistence type="predicted"/>
<keyword evidence="2" id="KW-1185">Reference proteome</keyword>
<name>D3BHW6_HETP5</name>
<sequence length="227" mass="26811">MSSSLSKLIQFEIINKILNNNSDCYHNNKSFQTFPSLYPTLKECMYDYSINQEEFYSLKNFKQLNYNPAIIKEYSLVSKDWFNYITSRTDRLYTKKPIDLSFTHSIYQFSNITHLYADFSPEPSWLKNFTNLKRLVINTKDANSVKQLVDQFPSIKLEVFVNQEENINGDLSSIGYDTLEFVHIHAFDIIYKQICGCFDGDTVEDYYNNNLKPWRVNSIYLVFVDVF</sequence>